<feature type="compositionally biased region" description="Basic and acidic residues" evidence="3">
    <location>
        <begin position="80"/>
        <end position="89"/>
    </location>
</feature>
<evidence type="ECO:0000259" key="4">
    <source>
        <dbReference type="PROSITE" id="PS51041"/>
    </source>
</evidence>
<dbReference type="Proteomes" id="UP001497623">
    <property type="component" value="Unassembled WGS sequence"/>
</dbReference>
<proteinExistence type="predicted"/>
<feature type="region of interest" description="Disordered" evidence="3">
    <location>
        <begin position="53"/>
        <end position="235"/>
    </location>
</feature>
<protein>
    <recommendedName>
        <fullName evidence="4">EMI domain-containing protein</fullName>
    </recommendedName>
</protein>
<dbReference type="AlphaFoldDB" id="A0AAV2R740"/>
<feature type="region of interest" description="Disordered" evidence="3">
    <location>
        <begin position="250"/>
        <end position="282"/>
    </location>
</feature>
<reference evidence="5 6" key="1">
    <citation type="submission" date="2024-05" db="EMBL/GenBank/DDBJ databases">
        <authorList>
            <person name="Wallberg A."/>
        </authorList>
    </citation>
    <scope>NUCLEOTIDE SEQUENCE [LARGE SCALE GENOMIC DNA]</scope>
</reference>
<feature type="non-terminal residue" evidence="5">
    <location>
        <position position="282"/>
    </location>
</feature>
<feature type="compositionally biased region" description="Polar residues" evidence="3">
    <location>
        <begin position="127"/>
        <end position="138"/>
    </location>
</feature>
<comment type="caution">
    <text evidence="5">The sequence shown here is derived from an EMBL/GenBank/DDBJ whole genome shotgun (WGS) entry which is preliminary data.</text>
</comment>
<feature type="compositionally biased region" description="Polar residues" evidence="3">
    <location>
        <begin position="206"/>
        <end position="217"/>
    </location>
</feature>
<feature type="compositionally biased region" description="Polar residues" evidence="3">
    <location>
        <begin position="92"/>
        <end position="105"/>
    </location>
</feature>
<keyword evidence="6" id="KW-1185">Reference proteome</keyword>
<feature type="compositionally biased region" description="Basic and acidic residues" evidence="3">
    <location>
        <begin position="250"/>
        <end position="268"/>
    </location>
</feature>
<evidence type="ECO:0000313" key="6">
    <source>
        <dbReference type="Proteomes" id="UP001497623"/>
    </source>
</evidence>
<dbReference type="PROSITE" id="PS51041">
    <property type="entry name" value="EMI"/>
    <property type="match status" value="1"/>
</dbReference>
<keyword evidence="2" id="KW-1015">Disulfide bond</keyword>
<dbReference type="EMBL" id="CAXKWB010016160">
    <property type="protein sequence ID" value="CAL4115619.1"/>
    <property type="molecule type" value="Genomic_DNA"/>
</dbReference>
<feature type="compositionally biased region" description="Basic and acidic residues" evidence="3">
    <location>
        <begin position="139"/>
        <end position="153"/>
    </location>
</feature>
<accession>A0AAV2R740</accession>
<evidence type="ECO:0000256" key="1">
    <source>
        <dbReference type="ARBA" id="ARBA00022729"/>
    </source>
</evidence>
<feature type="non-terminal residue" evidence="5">
    <location>
        <position position="1"/>
    </location>
</feature>
<organism evidence="5 6">
    <name type="scientific">Meganyctiphanes norvegica</name>
    <name type="common">Northern krill</name>
    <name type="synonym">Thysanopoda norvegica</name>
    <dbReference type="NCBI Taxonomy" id="48144"/>
    <lineage>
        <taxon>Eukaryota</taxon>
        <taxon>Metazoa</taxon>
        <taxon>Ecdysozoa</taxon>
        <taxon>Arthropoda</taxon>
        <taxon>Crustacea</taxon>
        <taxon>Multicrustacea</taxon>
        <taxon>Malacostraca</taxon>
        <taxon>Eumalacostraca</taxon>
        <taxon>Eucarida</taxon>
        <taxon>Euphausiacea</taxon>
        <taxon>Euphausiidae</taxon>
        <taxon>Meganyctiphanes</taxon>
    </lineage>
</organism>
<evidence type="ECO:0000256" key="3">
    <source>
        <dbReference type="SAM" id="MobiDB-lite"/>
    </source>
</evidence>
<feature type="domain" description="EMI" evidence="4">
    <location>
        <begin position="1"/>
        <end position="38"/>
    </location>
</feature>
<evidence type="ECO:0000256" key="2">
    <source>
        <dbReference type="ARBA" id="ARBA00023157"/>
    </source>
</evidence>
<name>A0AAV2R740_MEGNR</name>
<feature type="compositionally biased region" description="Low complexity" evidence="3">
    <location>
        <begin position="63"/>
        <end position="76"/>
    </location>
</feature>
<evidence type="ECO:0000313" key="5">
    <source>
        <dbReference type="EMBL" id="CAL4115619.1"/>
    </source>
</evidence>
<sequence>RKQYRTVYNTHLQDRTVTTLTCCPGWTRPTDHSENNIKNIEGCTVRSHTNEEMNANSSKPKFNNDINGTNINNDTNSIQNKKEPFEKRNGKAMQTNLQDYSNPYSQYKIPPKRMIGPNYKDKHKQTDVTQGQRSSNDIHNNREVIRNSSENKKERKSFRTSSSDNYQDKFNKLLKQQKRQLRNHRRQLRLDVSRKHRTKETKSNKFRVNSLKSSPRKTITERGDSRAHRKISKEKKTRYDAYSVITILGDSDKGDKKTASYEKVRDGYNGDSFGKQLGSDRT</sequence>
<feature type="compositionally biased region" description="Basic residues" evidence="3">
    <location>
        <begin position="175"/>
        <end position="187"/>
    </location>
</feature>
<dbReference type="InterPro" id="IPR011489">
    <property type="entry name" value="EMI_domain"/>
</dbReference>
<gene>
    <name evidence="5" type="ORF">MNOR_LOCUS20699</name>
</gene>
<keyword evidence="1" id="KW-0732">Signal</keyword>